<gene>
    <name evidence="9" type="ordered locus">Despr_1901</name>
</gene>
<dbReference type="InterPro" id="IPR014603">
    <property type="entry name" value="Formate_DH_Fe-S_su"/>
</dbReference>
<feature type="domain" description="4Fe-4S ferredoxin-type" evidence="8">
    <location>
        <begin position="3"/>
        <end position="33"/>
    </location>
</feature>
<evidence type="ECO:0000256" key="4">
    <source>
        <dbReference type="ARBA" id="ARBA00022737"/>
    </source>
</evidence>
<sequence>MSKGVLVDMTKCFGCGACTVACKLWNEKKYDEVNKPTVGEAAQLVDINWTVVSKHDVTDKSGQEAWRFAKKQCLHCVDPACASSCLVGALRRTPEGPVVYHPDLCVGCRYCMVACPFNIPKYEWDKSFPKVSKCQMCYSRVAAGEQPACIAVCPNQVMTFGDRDELIKEAHRRIEGNKALYVNHVFGETEVGGTAWLYLSDQPFDALGFKTAVPQESLPAYTWQILSKLPAILLGWTAILSGIYFFNKRRNAIAEGKQDNTGGPQA</sequence>
<name>A0A7U3YME0_DESPD</name>
<keyword evidence="10" id="KW-1185">Reference proteome</keyword>
<feature type="binding site" evidence="7">
    <location>
        <position position="85"/>
    </location>
    <ligand>
        <name>[4Fe-4S] cluster</name>
        <dbReference type="ChEBI" id="CHEBI:49883"/>
        <label>4</label>
    </ligand>
</feature>
<evidence type="ECO:0000256" key="1">
    <source>
        <dbReference type="ARBA" id="ARBA00004196"/>
    </source>
</evidence>
<reference evidence="9 10" key="1">
    <citation type="journal article" date="2011" name="Stand. Genomic Sci.">
        <title>Complete genome sequence of Desulfobulbus propionicus type strain (1pr3).</title>
        <authorList>
            <person name="Pagani I."/>
            <person name="Lapidus A."/>
            <person name="Nolan M."/>
            <person name="Lucas S."/>
            <person name="Hammon N."/>
            <person name="Deshpande S."/>
            <person name="Cheng J.F."/>
            <person name="Chertkov O."/>
            <person name="Davenport K."/>
            <person name="Tapia R."/>
            <person name="Han C."/>
            <person name="Goodwin L."/>
            <person name="Pitluck S."/>
            <person name="Liolios K."/>
            <person name="Mavromatis K."/>
            <person name="Ivanova N."/>
            <person name="Mikhailova N."/>
            <person name="Pati A."/>
            <person name="Chen A."/>
            <person name="Palaniappan K."/>
            <person name="Land M."/>
            <person name="Hauser L."/>
            <person name="Chang Y.J."/>
            <person name="Jeffries C.D."/>
            <person name="Detter J.C."/>
            <person name="Brambilla E."/>
            <person name="Kannan K.P."/>
            <person name="Djao O.D."/>
            <person name="Rohde M."/>
            <person name="Pukall R."/>
            <person name="Spring S."/>
            <person name="Goker M."/>
            <person name="Sikorski J."/>
            <person name="Woyke T."/>
            <person name="Bristow J."/>
            <person name="Eisen J.A."/>
            <person name="Markowitz V."/>
            <person name="Hugenholtz P."/>
            <person name="Kyrpides N.C."/>
            <person name="Klenk H.P."/>
        </authorList>
    </citation>
    <scope>NUCLEOTIDE SEQUENCE [LARGE SCALE GENOMIC DNA]</scope>
    <source>
        <strain evidence="10">ATCC 33891 / DSM 2032 / 1pr3</strain>
    </source>
</reference>
<comment type="cofactor">
    <cofactor evidence="7">
        <name>[4Fe-4S] cluster</name>
        <dbReference type="ChEBI" id="CHEBI:49883"/>
    </cofactor>
    <text evidence="7">Binds 4 [4Fe-4S] clusters per subunit.</text>
</comment>
<feature type="binding site" evidence="7">
    <location>
        <position position="73"/>
    </location>
    <ligand>
        <name>[4Fe-4S] cluster</name>
        <dbReference type="ChEBI" id="CHEBI:49883"/>
        <label>3</label>
    </ligand>
</feature>
<dbReference type="EMBL" id="CP002364">
    <property type="protein sequence ID" value="ADW18049.1"/>
    <property type="molecule type" value="Genomic_DNA"/>
</dbReference>
<dbReference type="PROSITE" id="PS51379">
    <property type="entry name" value="4FE4S_FER_2"/>
    <property type="match status" value="2"/>
</dbReference>
<feature type="binding site" evidence="7">
    <location>
        <position position="153"/>
    </location>
    <ligand>
        <name>[4Fe-4S] cluster</name>
        <dbReference type="ChEBI" id="CHEBI:49883"/>
        <label>1</label>
    </ligand>
</feature>
<feature type="binding site" evidence="7">
    <location>
        <position position="18"/>
    </location>
    <ligand>
        <name>[4Fe-4S] cluster</name>
        <dbReference type="ChEBI" id="CHEBI:49883"/>
        <label>1</label>
    </ligand>
</feature>
<dbReference type="GO" id="GO:0046872">
    <property type="term" value="F:metal ion binding"/>
    <property type="evidence" value="ECO:0007669"/>
    <property type="project" value="UniProtKB-KW"/>
</dbReference>
<feature type="binding site" evidence="7">
    <location>
        <position position="12"/>
    </location>
    <ligand>
        <name>[4Fe-4S] cluster</name>
        <dbReference type="ChEBI" id="CHEBI:49883"/>
        <label>1</label>
    </ligand>
</feature>
<evidence type="ECO:0000256" key="2">
    <source>
        <dbReference type="ARBA" id="ARBA00022485"/>
    </source>
</evidence>
<feature type="binding site" evidence="7">
    <location>
        <position position="134"/>
    </location>
    <ligand>
        <name>[4Fe-4S] cluster</name>
        <dbReference type="ChEBI" id="CHEBI:49883"/>
        <label>2</label>
    </ligand>
</feature>
<dbReference type="GO" id="GO:0045333">
    <property type="term" value="P:cellular respiration"/>
    <property type="evidence" value="ECO:0007669"/>
    <property type="project" value="InterPro"/>
</dbReference>
<dbReference type="Pfam" id="PF13247">
    <property type="entry name" value="Fer4_11"/>
    <property type="match status" value="1"/>
</dbReference>
<dbReference type="InterPro" id="IPR017900">
    <property type="entry name" value="4Fe4S_Fe_S_CS"/>
</dbReference>
<keyword evidence="4" id="KW-0677">Repeat</keyword>
<evidence type="ECO:0000256" key="5">
    <source>
        <dbReference type="ARBA" id="ARBA00023004"/>
    </source>
</evidence>
<keyword evidence="2 7" id="KW-0004">4Fe-4S</keyword>
<dbReference type="SUPFAM" id="SSF54862">
    <property type="entry name" value="4Fe-4S ferredoxins"/>
    <property type="match status" value="1"/>
</dbReference>
<dbReference type="PANTHER" id="PTHR43545">
    <property type="entry name" value="FORMATE DEHYDROGENASE, NITRATE-INDUCIBLE, IRON-SULFUR SUBUNIT"/>
    <property type="match status" value="1"/>
</dbReference>
<dbReference type="GO" id="GO:0030313">
    <property type="term" value="C:cell envelope"/>
    <property type="evidence" value="ECO:0007669"/>
    <property type="project" value="UniProtKB-SubCell"/>
</dbReference>
<dbReference type="InterPro" id="IPR051555">
    <property type="entry name" value="FDH_Electron_Transfer_Unit"/>
</dbReference>
<dbReference type="Gene3D" id="3.30.70.20">
    <property type="match status" value="2"/>
</dbReference>
<dbReference type="CDD" id="cd10561">
    <property type="entry name" value="HybA_like"/>
    <property type="match status" value="1"/>
</dbReference>
<dbReference type="PROSITE" id="PS00198">
    <property type="entry name" value="4FE4S_FER_1"/>
    <property type="match status" value="1"/>
</dbReference>
<feature type="binding site" evidence="7">
    <location>
        <position position="111"/>
    </location>
    <ligand>
        <name>[4Fe-4S] cluster</name>
        <dbReference type="ChEBI" id="CHEBI:49883"/>
        <label>4</label>
    </ligand>
</feature>
<dbReference type="Proteomes" id="UP000006365">
    <property type="component" value="Chromosome"/>
</dbReference>
<evidence type="ECO:0000256" key="7">
    <source>
        <dbReference type="PIRSR" id="PIRSR036298-50"/>
    </source>
</evidence>
<feature type="binding site" evidence="7">
    <location>
        <position position="137"/>
    </location>
    <ligand>
        <name>[4Fe-4S] cluster</name>
        <dbReference type="ChEBI" id="CHEBI:49883"/>
        <label>2</label>
    </ligand>
</feature>
<evidence type="ECO:0000313" key="10">
    <source>
        <dbReference type="Proteomes" id="UP000006365"/>
    </source>
</evidence>
<accession>A0A7U3YME0</accession>
<dbReference type="RefSeq" id="WP_015724589.1">
    <property type="nucleotide sequence ID" value="NC_014972.1"/>
</dbReference>
<feature type="binding site" evidence="7">
    <location>
        <position position="115"/>
    </location>
    <ligand>
        <name>[4Fe-4S] cluster</name>
        <dbReference type="ChEBI" id="CHEBI:49883"/>
        <label>3</label>
    </ligand>
</feature>
<feature type="binding site" evidence="7">
    <location>
        <position position="105"/>
    </location>
    <ligand>
        <name>[4Fe-4S] cluster</name>
        <dbReference type="ChEBI" id="CHEBI:49883"/>
        <label>4</label>
    </ligand>
</feature>
<dbReference type="PANTHER" id="PTHR43545:SF4">
    <property type="entry name" value="IRON-SULFUR PROTEIN"/>
    <property type="match status" value="1"/>
</dbReference>
<dbReference type="InterPro" id="IPR017896">
    <property type="entry name" value="4Fe4S_Fe-S-bd"/>
</dbReference>
<protein>
    <submittedName>
        <fullName evidence="9">4Fe-4S ferredoxin iron-sulfur binding domain-containing protein</fullName>
    </submittedName>
</protein>
<keyword evidence="5 7" id="KW-0408">Iron</keyword>
<feature type="domain" description="4Fe-4S ferredoxin-type" evidence="8">
    <location>
        <begin position="96"/>
        <end position="125"/>
    </location>
</feature>
<comment type="subcellular location">
    <subcellularLocation>
        <location evidence="1">Cell envelope</location>
    </subcellularLocation>
</comment>
<dbReference type="PIRSF" id="PIRSF036298">
    <property type="entry name" value="FDH_4Fe4S"/>
    <property type="match status" value="1"/>
</dbReference>
<keyword evidence="3 7" id="KW-0479">Metal-binding</keyword>
<evidence type="ECO:0000256" key="3">
    <source>
        <dbReference type="ARBA" id="ARBA00022723"/>
    </source>
</evidence>
<evidence type="ECO:0000256" key="6">
    <source>
        <dbReference type="ARBA" id="ARBA00023014"/>
    </source>
</evidence>
<evidence type="ECO:0000259" key="8">
    <source>
        <dbReference type="PROSITE" id="PS51379"/>
    </source>
</evidence>
<dbReference type="GO" id="GO:0015944">
    <property type="term" value="P:formate oxidation"/>
    <property type="evidence" value="ECO:0007669"/>
    <property type="project" value="InterPro"/>
</dbReference>
<dbReference type="GO" id="GO:0051539">
    <property type="term" value="F:4 iron, 4 sulfur cluster binding"/>
    <property type="evidence" value="ECO:0007669"/>
    <property type="project" value="UniProtKB-KW"/>
</dbReference>
<feature type="binding site" evidence="7">
    <location>
        <position position="149"/>
    </location>
    <ligand>
        <name>[4Fe-4S] cluster</name>
        <dbReference type="ChEBI" id="CHEBI:49883"/>
        <label>2</label>
    </ligand>
</feature>
<evidence type="ECO:0000313" key="9">
    <source>
        <dbReference type="EMBL" id="ADW18049.1"/>
    </source>
</evidence>
<feature type="binding site" evidence="7">
    <location>
        <position position="15"/>
    </location>
    <ligand>
        <name>[4Fe-4S] cluster</name>
        <dbReference type="ChEBI" id="CHEBI:49883"/>
        <label>1</label>
    </ligand>
</feature>
<dbReference type="AlphaFoldDB" id="A0A7U3YME0"/>
<proteinExistence type="predicted"/>
<feature type="binding site" evidence="7">
    <location>
        <position position="81"/>
    </location>
    <ligand>
        <name>[4Fe-4S] cluster</name>
        <dbReference type="ChEBI" id="CHEBI:49883"/>
        <label>3</label>
    </ligand>
</feature>
<feature type="binding site" evidence="7">
    <location>
        <position position="108"/>
    </location>
    <ligand>
        <name>[4Fe-4S] cluster</name>
        <dbReference type="ChEBI" id="CHEBI:49883"/>
        <label>4</label>
    </ligand>
</feature>
<feature type="binding site" evidence="7">
    <location>
        <position position="22"/>
    </location>
    <ligand>
        <name>[4Fe-4S] cluster</name>
        <dbReference type="ChEBI" id="CHEBI:49883"/>
        <label>2</label>
    </ligand>
</feature>
<dbReference type="KEGG" id="dpr:Despr_1901"/>
<feature type="binding site" evidence="7">
    <location>
        <position position="76"/>
    </location>
    <ligand>
        <name>[4Fe-4S] cluster</name>
        <dbReference type="ChEBI" id="CHEBI:49883"/>
        <label>3</label>
    </ligand>
</feature>
<keyword evidence="6 7" id="KW-0411">Iron-sulfur</keyword>
<organism evidence="9 10">
    <name type="scientific">Desulfobulbus propionicus (strain ATCC 33891 / DSM 2032 / VKM B-1956 / 1pr3)</name>
    <dbReference type="NCBI Taxonomy" id="577650"/>
    <lineage>
        <taxon>Bacteria</taxon>
        <taxon>Pseudomonadati</taxon>
        <taxon>Thermodesulfobacteriota</taxon>
        <taxon>Desulfobulbia</taxon>
        <taxon>Desulfobulbales</taxon>
        <taxon>Desulfobulbaceae</taxon>
        <taxon>Desulfobulbus</taxon>
    </lineage>
</organism>